<feature type="domain" description="Ribosomal RNA large subunit methyltransferase K/L-like methyltransferase" evidence="5">
    <location>
        <begin position="344"/>
        <end position="575"/>
    </location>
</feature>
<dbReference type="EC" id="2.1.1.-" evidence="7"/>
<dbReference type="InterPro" id="IPR029063">
    <property type="entry name" value="SAM-dependent_MTases_sf"/>
</dbReference>
<evidence type="ECO:0000259" key="5">
    <source>
        <dbReference type="Pfam" id="PF01170"/>
    </source>
</evidence>
<dbReference type="EMBL" id="JATAAI010000077">
    <property type="protein sequence ID" value="KAK1732263.1"/>
    <property type="molecule type" value="Genomic_DNA"/>
</dbReference>
<keyword evidence="2 7" id="KW-0808">Transferase</keyword>
<dbReference type="Pfam" id="PF22020">
    <property type="entry name" value="RlmL_1st"/>
    <property type="match status" value="1"/>
</dbReference>
<proteinExistence type="predicted"/>
<dbReference type="PANTHER" id="PTHR47313:SF1">
    <property type="entry name" value="RIBOSOMAL RNA LARGE SUBUNIT METHYLTRANSFERASE K_L"/>
    <property type="match status" value="1"/>
</dbReference>
<dbReference type="GO" id="GO:0032259">
    <property type="term" value="P:methylation"/>
    <property type="evidence" value="ECO:0007669"/>
    <property type="project" value="UniProtKB-KW"/>
</dbReference>
<organism evidence="7 8">
    <name type="scientific">Skeletonema marinoi</name>
    <dbReference type="NCBI Taxonomy" id="267567"/>
    <lineage>
        <taxon>Eukaryota</taxon>
        <taxon>Sar</taxon>
        <taxon>Stramenopiles</taxon>
        <taxon>Ochrophyta</taxon>
        <taxon>Bacillariophyta</taxon>
        <taxon>Coscinodiscophyceae</taxon>
        <taxon>Thalassiosirophycidae</taxon>
        <taxon>Thalassiosirales</taxon>
        <taxon>Skeletonemataceae</taxon>
        <taxon>Skeletonema</taxon>
        <taxon>Skeletonema marinoi-dohrnii complex</taxon>
    </lineage>
</organism>
<dbReference type="PANTHER" id="PTHR47313">
    <property type="entry name" value="RIBOSOMAL RNA LARGE SUBUNIT METHYLTRANSFERASE K/L"/>
    <property type="match status" value="1"/>
</dbReference>
<dbReference type="GO" id="GO:0008168">
    <property type="term" value="F:methyltransferase activity"/>
    <property type="evidence" value="ECO:0007669"/>
    <property type="project" value="UniProtKB-KW"/>
</dbReference>
<comment type="caution">
    <text evidence="7">The sequence shown here is derived from an EMBL/GenBank/DDBJ whole genome shotgun (WGS) entry which is preliminary data.</text>
</comment>
<feature type="domain" description="RlmL ferredoxin-like" evidence="6">
    <location>
        <begin position="113"/>
        <end position="167"/>
    </location>
</feature>
<evidence type="ECO:0000256" key="4">
    <source>
        <dbReference type="SAM" id="SignalP"/>
    </source>
</evidence>
<dbReference type="InterPro" id="IPR054170">
    <property type="entry name" value="RlmL_1st"/>
</dbReference>
<evidence type="ECO:0000313" key="8">
    <source>
        <dbReference type="Proteomes" id="UP001224775"/>
    </source>
</evidence>
<gene>
    <name evidence="7" type="ORF">QTG54_017038</name>
</gene>
<evidence type="ECO:0000256" key="3">
    <source>
        <dbReference type="SAM" id="MobiDB-lite"/>
    </source>
</evidence>
<feature type="compositionally biased region" description="Basic and acidic residues" evidence="3">
    <location>
        <begin position="64"/>
        <end position="85"/>
    </location>
</feature>
<dbReference type="CDD" id="cd11715">
    <property type="entry name" value="THUMP_AdoMetMT"/>
    <property type="match status" value="1"/>
</dbReference>
<keyword evidence="8" id="KW-1185">Reference proteome</keyword>
<dbReference type="Gene3D" id="3.40.50.150">
    <property type="entry name" value="Vaccinia Virus protein VP39"/>
    <property type="match status" value="1"/>
</dbReference>
<dbReference type="AlphaFoldDB" id="A0AAD8XRH1"/>
<dbReference type="Proteomes" id="UP001224775">
    <property type="component" value="Unassembled WGS sequence"/>
</dbReference>
<accession>A0AAD8XRH1</accession>
<evidence type="ECO:0000259" key="6">
    <source>
        <dbReference type="Pfam" id="PF22020"/>
    </source>
</evidence>
<evidence type="ECO:0000256" key="2">
    <source>
        <dbReference type="ARBA" id="ARBA00022679"/>
    </source>
</evidence>
<dbReference type="Pfam" id="PF01170">
    <property type="entry name" value="UPF0020"/>
    <property type="match status" value="1"/>
</dbReference>
<dbReference type="SUPFAM" id="SSF53335">
    <property type="entry name" value="S-adenosyl-L-methionine-dependent methyltransferases"/>
    <property type="match status" value="1"/>
</dbReference>
<reference evidence="7" key="1">
    <citation type="submission" date="2023-06" db="EMBL/GenBank/DDBJ databases">
        <title>Survivors Of The Sea: Transcriptome response of Skeletonema marinoi to long-term dormancy.</title>
        <authorList>
            <person name="Pinder M.I.M."/>
            <person name="Kourtchenko O."/>
            <person name="Robertson E.K."/>
            <person name="Larsson T."/>
            <person name="Maumus F."/>
            <person name="Osuna-Cruz C.M."/>
            <person name="Vancaester E."/>
            <person name="Stenow R."/>
            <person name="Vandepoele K."/>
            <person name="Ploug H."/>
            <person name="Bruchert V."/>
            <person name="Godhe A."/>
            <person name="Topel M."/>
        </authorList>
    </citation>
    <scope>NUCLEOTIDE SEQUENCE</scope>
    <source>
        <strain evidence="7">R05AC</strain>
    </source>
</reference>
<protein>
    <submittedName>
        <fullName evidence="7">Ribosomal RNA large subunit methyltransferase K/L family protein</fullName>
        <ecNumber evidence="7">2.1.1.-</ecNumber>
    </submittedName>
</protein>
<feature type="signal peptide" evidence="4">
    <location>
        <begin position="1"/>
        <end position="28"/>
    </location>
</feature>
<dbReference type="Gene3D" id="3.30.2130.30">
    <property type="match status" value="1"/>
</dbReference>
<evidence type="ECO:0000256" key="1">
    <source>
        <dbReference type="ARBA" id="ARBA00022603"/>
    </source>
</evidence>
<evidence type="ECO:0000313" key="7">
    <source>
        <dbReference type="EMBL" id="KAK1732263.1"/>
    </source>
</evidence>
<keyword evidence="4" id="KW-0732">Signal</keyword>
<sequence length="600" mass="66257">MASPSMHRRVGILCVVLAATICCPKGNALLCGRTAPLVHRHPSSLTAAGHDDWYIDDDDVHDGDNDHLELPGDKSNTKSDQDLRNDIGGNEQSEFPIESTPINNADTDNRFYFATCIPGLHEVLANELISFGASNVETQGSSGVRFEGNPKVGLKTILWCRTAHKVMELIASSTDGGHDYESDYREGIRTSNDLYQFCKSAIHCPSLLGDGSGGLLTLSVSTTYASKVPKELCHSHYTALTVKNSLVDSVRELRDDSERPDVDVYDADVPLVAVIRGRRIDNGRRRDWRQRERNHHYEANFQAEEEESLVADVDIYRCLHSGGSAHRRGYRKMSSEDSDDAVIHRAAMKESLAAGLLLQAGWDKLVNAARGDGKGAVLIDPMAGSATLPVEAALIACDMAPGLSRIASWRSGDGSRNPHRYPPAIRWKSFSDLETWDELLNDAKSRAMTGMKFAASSMGNGKNNVSIYCNEKNPGAAQLARSSIKNAGVTRIVSLSEGDCIDWNLEKDDGISCTIPSRTIFVSNPPWGKRLSQDIDDSWVNLREFIRREAPGCEVWVLSGNKDLTKILRMKKSKSLAIRTADEELKWLQYHVFQKREVSV</sequence>
<feature type="region of interest" description="Disordered" evidence="3">
    <location>
        <begin position="64"/>
        <end position="101"/>
    </location>
</feature>
<dbReference type="GO" id="GO:0043527">
    <property type="term" value="C:tRNA methyltransferase complex"/>
    <property type="evidence" value="ECO:0007669"/>
    <property type="project" value="UniProtKB-ARBA"/>
</dbReference>
<feature type="chain" id="PRO_5042151464" evidence="4">
    <location>
        <begin position="29"/>
        <end position="600"/>
    </location>
</feature>
<keyword evidence="1 7" id="KW-0489">Methyltransferase</keyword>
<name>A0AAD8XRH1_9STRA</name>
<dbReference type="InterPro" id="IPR000241">
    <property type="entry name" value="RlmKL-like_Mtase"/>
</dbReference>